<keyword evidence="3" id="KW-1185">Reference proteome</keyword>
<evidence type="ECO:0000313" key="2">
    <source>
        <dbReference type="EMBL" id="QCD96561.1"/>
    </source>
</evidence>
<evidence type="ECO:0000256" key="1">
    <source>
        <dbReference type="SAM" id="Coils"/>
    </source>
</evidence>
<gene>
    <name evidence="2" type="ORF">DEO72_LG6g1267</name>
</gene>
<sequence>MVDSRVEVMQQFRNPRFNLDMVNSFPLSCNFNLAHILHWPSPEKAHPIFPCYRSSYHAIPSIGFPSHCLPLFITRKTPHAYLHQVKNTPQLSSLPSHRSSFDFDCHPTSSIFSLWSGLDSVGITLLAIYLLPTLVIEKPKGDIISVLKADKEDLESSLNKEKQHALQFNQELTEAESRMDSIQESSIKVDQSVGLKDPSKMGWALWNLAFNAGNALRIIDEGGVYALVDEEDYEEG</sequence>
<dbReference type="AlphaFoldDB" id="A0A4D6M843"/>
<feature type="coiled-coil region" evidence="1">
    <location>
        <begin position="144"/>
        <end position="185"/>
    </location>
</feature>
<protein>
    <submittedName>
        <fullName evidence="2">Uncharacterized protein</fullName>
    </submittedName>
</protein>
<evidence type="ECO:0000313" key="3">
    <source>
        <dbReference type="Proteomes" id="UP000501690"/>
    </source>
</evidence>
<organism evidence="2 3">
    <name type="scientific">Vigna unguiculata</name>
    <name type="common">Cowpea</name>
    <dbReference type="NCBI Taxonomy" id="3917"/>
    <lineage>
        <taxon>Eukaryota</taxon>
        <taxon>Viridiplantae</taxon>
        <taxon>Streptophyta</taxon>
        <taxon>Embryophyta</taxon>
        <taxon>Tracheophyta</taxon>
        <taxon>Spermatophyta</taxon>
        <taxon>Magnoliopsida</taxon>
        <taxon>eudicotyledons</taxon>
        <taxon>Gunneridae</taxon>
        <taxon>Pentapetalae</taxon>
        <taxon>rosids</taxon>
        <taxon>fabids</taxon>
        <taxon>Fabales</taxon>
        <taxon>Fabaceae</taxon>
        <taxon>Papilionoideae</taxon>
        <taxon>50 kb inversion clade</taxon>
        <taxon>NPAAA clade</taxon>
        <taxon>indigoferoid/millettioid clade</taxon>
        <taxon>Phaseoleae</taxon>
        <taxon>Vigna</taxon>
    </lineage>
</organism>
<dbReference type="Proteomes" id="UP000501690">
    <property type="component" value="Linkage Group LG6"/>
</dbReference>
<accession>A0A4D6M843</accession>
<reference evidence="2 3" key="1">
    <citation type="submission" date="2019-04" db="EMBL/GenBank/DDBJ databases">
        <title>An improved genome assembly and genetic linkage map for asparagus bean, Vigna unguiculata ssp. sesquipedialis.</title>
        <authorList>
            <person name="Xia Q."/>
            <person name="Zhang R."/>
            <person name="Dong Y."/>
        </authorList>
    </citation>
    <scope>NUCLEOTIDE SEQUENCE [LARGE SCALE GENOMIC DNA]</scope>
    <source>
        <tissue evidence="2">Leaf</tissue>
    </source>
</reference>
<dbReference type="EMBL" id="CP039350">
    <property type="protein sequence ID" value="QCD96561.1"/>
    <property type="molecule type" value="Genomic_DNA"/>
</dbReference>
<name>A0A4D6M843_VIGUN</name>
<keyword evidence="1" id="KW-0175">Coiled coil</keyword>
<proteinExistence type="predicted"/>